<dbReference type="EMBL" id="DRLI01000293">
    <property type="protein sequence ID" value="HHM02878.1"/>
    <property type="molecule type" value="Genomic_DNA"/>
</dbReference>
<feature type="transmembrane region" description="Helical" evidence="1">
    <location>
        <begin position="6"/>
        <end position="23"/>
    </location>
</feature>
<dbReference type="Proteomes" id="UP000885771">
    <property type="component" value="Unassembled WGS sequence"/>
</dbReference>
<accession>A0A7V5RQF1</accession>
<proteinExistence type="predicted"/>
<dbReference type="Pfam" id="PF07670">
    <property type="entry name" value="Gate"/>
    <property type="match status" value="1"/>
</dbReference>
<name>A0A7V5RQF1_CALAY</name>
<dbReference type="AlphaFoldDB" id="A0A7V5RQF1"/>
<evidence type="ECO:0000259" key="2">
    <source>
        <dbReference type="Pfam" id="PF07670"/>
    </source>
</evidence>
<evidence type="ECO:0000256" key="1">
    <source>
        <dbReference type="SAM" id="Phobius"/>
    </source>
</evidence>
<feature type="transmembrane region" description="Helical" evidence="1">
    <location>
        <begin position="157"/>
        <end position="177"/>
    </location>
</feature>
<reference evidence="3" key="1">
    <citation type="journal article" date="2020" name="mSystems">
        <title>Genome- and Community-Level Interaction Insights into Carbon Utilization and Element Cycling Functions of Hydrothermarchaeota in Hydrothermal Sediment.</title>
        <authorList>
            <person name="Zhou Z."/>
            <person name="Liu Y."/>
            <person name="Xu W."/>
            <person name="Pan J."/>
            <person name="Luo Z.H."/>
            <person name="Li M."/>
        </authorList>
    </citation>
    <scope>NUCLEOTIDE SEQUENCE [LARGE SCALE GENOMIC DNA]</scope>
    <source>
        <strain evidence="3">HyVt-460</strain>
    </source>
</reference>
<feature type="transmembrane region" description="Helical" evidence="1">
    <location>
        <begin position="60"/>
        <end position="78"/>
    </location>
</feature>
<keyword evidence="1" id="KW-0812">Transmembrane</keyword>
<keyword evidence="1" id="KW-0472">Membrane</keyword>
<evidence type="ECO:0000313" key="3">
    <source>
        <dbReference type="EMBL" id="HHM02878.1"/>
    </source>
</evidence>
<gene>
    <name evidence="3" type="ORF">ENJ15_07665</name>
</gene>
<dbReference type="InterPro" id="IPR011642">
    <property type="entry name" value="Gate_dom"/>
</dbReference>
<feature type="domain" description="Nucleoside transporter/FeoB GTPase Gate" evidence="2">
    <location>
        <begin position="66"/>
        <end position="174"/>
    </location>
</feature>
<feature type="transmembrane region" description="Helical" evidence="1">
    <location>
        <begin position="189"/>
        <end position="211"/>
    </location>
</feature>
<comment type="caution">
    <text evidence="3">The sequence shown here is derived from an EMBL/GenBank/DDBJ whole genome shotgun (WGS) entry which is preliminary data.</text>
</comment>
<protein>
    <submittedName>
        <fullName evidence="3">Nucleoside recognition protein</fullName>
    </submittedName>
</protein>
<organism evidence="3">
    <name type="scientific">Caldithrix abyssi</name>
    <dbReference type="NCBI Taxonomy" id="187145"/>
    <lineage>
        <taxon>Bacteria</taxon>
        <taxon>Pseudomonadati</taxon>
        <taxon>Calditrichota</taxon>
        <taxon>Calditrichia</taxon>
        <taxon>Calditrichales</taxon>
        <taxon>Calditrichaceae</taxon>
        <taxon>Caldithrix</taxon>
    </lineage>
</organism>
<sequence length="225" mass="24223">MLNHIWFWMIMLSLFVAAGTDIYNEITAPPPMETAGEELSLNKRTKLGQLSDAALESAQTGVNISLGLIGIMALWLGIMKVAEEAGFIKILARMVAPITRRLFPEIPEDHPSIGAMLMNIAANMLGLSNAATPLGLKAMEELQKLNPDKETASNSMITFLVINTSAITLIPASAIAIRASLGSVNPQQIIVPSIIAATMATIVGLTTVKLIQKFEKRKKRTEGEA</sequence>
<keyword evidence="1" id="KW-1133">Transmembrane helix</keyword>